<keyword evidence="2" id="KW-0472">Membrane</keyword>
<sequence>MSDKQLTVAELMARAAAEGRSSTPRRRRRRSLEDGGVSVAELTGSLPKVAAKPEQPRHTSEPIDDPKPAPAPKAPVVTPVTDAPQPEPVPETEPVVHVIHEDDPIKLTTDSFPAQTADKVEEAAPEAPAEKAPVKPPIETPAELPVEPPVEQTATIAPVATDWETEPTEESGVVDTVEDEDEGRVSILSVVLMAIVGVALGAAIFFGFRELWANVNTLLVGALAGVMTLGLVGVVHALRTERDTLSMTLAAVTGLALTFGPLLIVGL</sequence>
<evidence type="ECO:0000313" key="4">
    <source>
        <dbReference type="Proteomes" id="UP000515570"/>
    </source>
</evidence>
<proteinExistence type="predicted"/>
<evidence type="ECO:0000256" key="1">
    <source>
        <dbReference type="SAM" id="MobiDB-lite"/>
    </source>
</evidence>
<feature type="region of interest" description="Disordered" evidence="1">
    <location>
        <begin position="123"/>
        <end position="144"/>
    </location>
</feature>
<keyword evidence="4" id="KW-1185">Reference proteome</keyword>
<evidence type="ECO:0000256" key="2">
    <source>
        <dbReference type="SAM" id="Phobius"/>
    </source>
</evidence>
<protein>
    <submittedName>
        <fullName evidence="3">Uncharacterized protein</fullName>
    </submittedName>
</protein>
<feature type="transmembrane region" description="Helical" evidence="2">
    <location>
        <begin position="218"/>
        <end position="238"/>
    </location>
</feature>
<feature type="compositionally biased region" description="Basic and acidic residues" evidence="1">
    <location>
        <begin position="54"/>
        <end position="67"/>
    </location>
</feature>
<organism evidence="3 4">
    <name type="scientific">Corynebacterium hindlerae</name>
    <dbReference type="NCBI Taxonomy" id="699041"/>
    <lineage>
        <taxon>Bacteria</taxon>
        <taxon>Bacillati</taxon>
        <taxon>Actinomycetota</taxon>
        <taxon>Actinomycetes</taxon>
        <taxon>Mycobacteriales</taxon>
        <taxon>Corynebacteriaceae</taxon>
        <taxon>Corynebacterium</taxon>
    </lineage>
</organism>
<feature type="compositionally biased region" description="Basic and acidic residues" evidence="1">
    <location>
        <begin position="123"/>
        <end position="133"/>
    </location>
</feature>
<dbReference type="AlphaFoldDB" id="A0A7G5FHZ7"/>
<keyword evidence="2" id="KW-1133">Transmembrane helix</keyword>
<accession>A0A7G5FHZ7</accession>
<feature type="compositionally biased region" description="Low complexity" evidence="1">
    <location>
        <begin position="74"/>
        <end position="84"/>
    </location>
</feature>
<feature type="transmembrane region" description="Helical" evidence="2">
    <location>
        <begin position="244"/>
        <end position="265"/>
    </location>
</feature>
<dbReference type="Proteomes" id="UP000515570">
    <property type="component" value="Chromosome"/>
</dbReference>
<feature type="transmembrane region" description="Helical" evidence="2">
    <location>
        <begin position="185"/>
        <end position="206"/>
    </location>
</feature>
<keyword evidence="2" id="KW-0812">Transmembrane</keyword>
<name>A0A7G5FHZ7_9CORY</name>
<evidence type="ECO:0000313" key="3">
    <source>
        <dbReference type="EMBL" id="QMV86238.1"/>
    </source>
</evidence>
<feature type="region of interest" description="Disordered" evidence="1">
    <location>
        <begin position="13"/>
        <end position="91"/>
    </location>
</feature>
<gene>
    <name evidence="3" type="ORF">HW450_05910</name>
</gene>
<reference evidence="3 4" key="1">
    <citation type="submission" date="2020-07" db="EMBL/GenBank/DDBJ databases">
        <title>non toxigenic Corynebacterium sp. nov from a clinical source.</title>
        <authorList>
            <person name="Bernier A.-M."/>
            <person name="Bernard K."/>
        </authorList>
    </citation>
    <scope>NUCLEOTIDE SEQUENCE [LARGE SCALE GENOMIC DNA]</scope>
    <source>
        <strain evidence="4">NML 93-0612</strain>
    </source>
</reference>
<dbReference type="RefSeq" id="WP_182387047.1">
    <property type="nucleotide sequence ID" value="NZ_CP059833.1"/>
</dbReference>
<dbReference type="EMBL" id="CP059833">
    <property type="protein sequence ID" value="QMV86238.1"/>
    <property type="molecule type" value="Genomic_DNA"/>
</dbReference>